<protein>
    <submittedName>
        <fullName evidence="1">Uncharacterized protein</fullName>
    </submittedName>
</protein>
<proteinExistence type="predicted"/>
<dbReference type="RefSeq" id="WP_165899389.1">
    <property type="nucleotide sequence ID" value="NZ_SLXB01000004.1"/>
</dbReference>
<dbReference type="AlphaFoldDB" id="A0A4R2LQG2"/>
<name>A0A4R2LQG2_9BACE</name>
<evidence type="ECO:0000313" key="2">
    <source>
        <dbReference type="Proteomes" id="UP000295600"/>
    </source>
</evidence>
<reference evidence="1 2" key="1">
    <citation type="submission" date="2019-03" db="EMBL/GenBank/DDBJ databases">
        <title>Genomic Encyclopedia of Type Strains, Phase IV (KMG-IV): sequencing the most valuable type-strain genomes for metagenomic binning, comparative biology and taxonomic classification.</title>
        <authorList>
            <person name="Goeker M."/>
        </authorList>
    </citation>
    <scope>NUCLEOTIDE SEQUENCE [LARGE SCALE GENOMIC DNA]</scope>
    <source>
        <strain evidence="1 2">DSM 23917</strain>
    </source>
</reference>
<dbReference type="Proteomes" id="UP000295600">
    <property type="component" value="Unassembled WGS sequence"/>
</dbReference>
<gene>
    <name evidence="1" type="ORF">EV202_10413</name>
</gene>
<sequence length="48" mass="5407">MKLIDITKGAEHDLCLFSEEKIAELESRIVIKEEKKGSVPPLSPKTRV</sequence>
<dbReference type="EMBL" id="SLXB01000004">
    <property type="protein sequence ID" value="TCO94916.1"/>
    <property type="molecule type" value="Genomic_DNA"/>
</dbReference>
<organism evidence="1 2">
    <name type="scientific">Prevotella heparinolytica</name>
    <dbReference type="NCBI Taxonomy" id="28113"/>
    <lineage>
        <taxon>Bacteria</taxon>
        <taxon>Pseudomonadati</taxon>
        <taxon>Bacteroidota</taxon>
        <taxon>Bacteroidia</taxon>
        <taxon>Bacteroidales</taxon>
        <taxon>Bacteroidaceae</taxon>
        <taxon>Bacteroides</taxon>
    </lineage>
</organism>
<comment type="caution">
    <text evidence="1">The sequence shown here is derived from an EMBL/GenBank/DDBJ whole genome shotgun (WGS) entry which is preliminary data.</text>
</comment>
<accession>A0A4R2LQG2</accession>
<evidence type="ECO:0000313" key="1">
    <source>
        <dbReference type="EMBL" id="TCO94916.1"/>
    </source>
</evidence>